<evidence type="ECO:0000256" key="2">
    <source>
        <dbReference type="SAM" id="SignalP"/>
    </source>
</evidence>
<proteinExistence type="predicted"/>
<dbReference type="Proteomes" id="UP001598130">
    <property type="component" value="Unassembled WGS sequence"/>
</dbReference>
<organism evidence="3 4">
    <name type="scientific">Phenylobacterium ferrooxidans</name>
    <dbReference type="NCBI Taxonomy" id="2982689"/>
    <lineage>
        <taxon>Bacteria</taxon>
        <taxon>Pseudomonadati</taxon>
        <taxon>Pseudomonadota</taxon>
        <taxon>Alphaproteobacteria</taxon>
        <taxon>Caulobacterales</taxon>
        <taxon>Caulobacteraceae</taxon>
        <taxon>Phenylobacterium</taxon>
    </lineage>
</organism>
<comment type="caution">
    <text evidence="3">The sequence shown here is derived from an EMBL/GenBank/DDBJ whole genome shotgun (WGS) entry which is preliminary data.</text>
</comment>
<evidence type="ECO:0000256" key="1">
    <source>
        <dbReference type="SAM" id="MobiDB-lite"/>
    </source>
</evidence>
<feature type="compositionally biased region" description="Pro residues" evidence="1">
    <location>
        <begin position="36"/>
        <end position="47"/>
    </location>
</feature>
<sequence>MVGGRSLLSLTVALSVLAGAGFVAAQTAPVAPVAPTPAPGPVAPSPLPAADQPQPAEEAPPVVVPVPAPVATPAVQASEVAPAAAPKAQVVEKPAESTIKRARYDVAILQALDKVTAETVRFEAAVGQPVRYKTLVFTVKACEQAAADEPQEDAIAYMTVDSQPRAAPGKPTPPARQAFKGWMYASSPGLNPLQHPVYDAWLITCRAAAPVVAAGNR</sequence>
<accession>A0ABW6CH10</accession>
<dbReference type="InterPro" id="IPR019225">
    <property type="entry name" value="DUF2155"/>
</dbReference>
<dbReference type="EMBL" id="JAOTJD010000001">
    <property type="protein sequence ID" value="MFD3262360.1"/>
    <property type="molecule type" value="Genomic_DNA"/>
</dbReference>
<keyword evidence="4" id="KW-1185">Reference proteome</keyword>
<protein>
    <submittedName>
        <fullName evidence="3">DUF2155 domain-containing protein</fullName>
    </submittedName>
</protein>
<reference evidence="3 4" key="1">
    <citation type="submission" date="2022-09" db="EMBL/GenBank/DDBJ databases">
        <title>New species of Phenylobacterium.</title>
        <authorList>
            <person name="Mieszkin S."/>
        </authorList>
    </citation>
    <scope>NUCLEOTIDE SEQUENCE [LARGE SCALE GENOMIC DNA]</scope>
    <source>
        <strain evidence="3 4">HK31-G</strain>
    </source>
</reference>
<evidence type="ECO:0000313" key="3">
    <source>
        <dbReference type="EMBL" id="MFD3262360.1"/>
    </source>
</evidence>
<feature type="signal peptide" evidence="2">
    <location>
        <begin position="1"/>
        <end position="25"/>
    </location>
</feature>
<evidence type="ECO:0000313" key="4">
    <source>
        <dbReference type="Proteomes" id="UP001598130"/>
    </source>
</evidence>
<name>A0ABW6CH10_9CAUL</name>
<keyword evidence="2" id="KW-0732">Signal</keyword>
<feature type="chain" id="PRO_5046873897" evidence="2">
    <location>
        <begin position="26"/>
        <end position="217"/>
    </location>
</feature>
<gene>
    <name evidence="3" type="ORF">OCL97_00095</name>
</gene>
<feature type="compositionally biased region" description="Low complexity" evidence="1">
    <location>
        <begin position="48"/>
        <end position="59"/>
    </location>
</feature>
<dbReference type="Pfam" id="PF09923">
    <property type="entry name" value="DUF2155"/>
    <property type="match status" value="1"/>
</dbReference>
<feature type="region of interest" description="Disordered" evidence="1">
    <location>
        <begin position="36"/>
        <end position="59"/>
    </location>
</feature>